<accession>G3UFQ5</accession>
<feature type="compositionally biased region" description="Polar residues" evidence="1">
    <location>
        <begin position="83"/>
        <end position="96"/>
    </location>
</feature>
<dbReference type="PANTHER" id="PTHR22754:SF33">
    <property type="entry name" value="DISCO-INTERACTING PROTEIN 2 HOMOLOG C"/>
    <property type="match status" value="1"/>
</dbReference>
<evidence type="ECO:0000256" key="1">
    <source>
        <dbReference type="SAM" id="MobiDB-lite"/>
    </source>
</evidence>
<evidence type="ECO:0000313" key="3">
    <source>
        <dbReference type="Ensembl" id="ENSLAFP00000026663.1"/>
    </source>
</evidence>
<dbReference type="GeneTree" id="ENSGT00950000182997"/>
<reference evidence="3" key="2">
    <citation type="submission" date="2025-08" db="UniProtKB">
        <authorList>
            <consortium name="Ensembl"/>
        </authorList>
    </citation>
    <scope>IDENTIFICATION</scope>
    <source>
        <strain evidence="3">Isolate ISIS603380</strain>
    </source>
</reference>
<feature type="compositionally biased region" description="Low complexity" evidence="1">
    <location>
        <begin position="109"/>
        <end position="122"/>
    </location>
</feature>
<feature type="region of interest" description="Disordered" evidence="1">
    <location>
        <begin position="36"/>
        <end position="96"/>
    </location>
</feature>
<dbReference type="AlphaFoldDB" id="G3UFQ5"/>
<proteinExistence type="predicted"/>
<organism evidence="3 4">
    <name type="scientific">Loxodonta africana</name>
    <name type="common">African elephant</name>
    <dbReference type="NCBI Taxonomy" id="9785"/>
    <lineage>
        <taxon>Eukaryota</taxon>
        <taxon>Metazoa</taxon>
        <taxon>Chordata</taxon>
        <taxon>Craniata</taxon>
        <taxon>Vertebrata</taxon>
        <taxon>Euteleostomi</taxon>
        <taxon>Mammalia</taxon>
        <taxon>Eutheria</taxon>
        <taxon>Afrotheria</taxon>
        <taxon>Proboscidea</taxon>
        <taxon>Elephantidae</taxon>
        <taxon>Loxodonta</taxon>
    </lineage>
</organism>
<name>G3UFQ5_LOXAF</name>
<feature type="domain" description="DMAP1-binding" evidence="2">
    <location>
        <begin position="22"/>
        <end position="55"/>
    </location>
</feature>
<dbReference type="HOGENOM" id="CLU_061184_0_0_1"/>
<feature type="region of interest" description="Disordered" evidence="1">
    <location>
        <begin position="143"/>
        <end position="172"/>
    </location>
</feature>
<dbReference type="InterPro" id="IPR010506">
    <property type="entry name" value="DMAP1-bd"/>
</dbReference>
<dbReference type="Ensembl" id="ENSLAFT00000037158.1">
    <property type="protein sequence ID" value="ENSLAFP00000026663.1"/>
    <property type="gene ID" value="ENSLAFG00000014879.4"/>
</dbReference>
<evidence type="ECO:0000259" key="2">
    <source>
        <dbReference type="Pfam" id="PF06464"/>
    </source>
</evidence>
<protein>
    <submittedName>
        <fullName evidence="3">Disco interacting C</fullName>
    </submittedName>
</protein>
<evidence type="ECO:0000313" key="4">
    <source>
        <dbReference type="Proteomes" id="UP000007646"/>
    </source>
</evidence>
<sequence length="302" mass="32994">KNTKIGKKEDHTYNRGYKTYKNFKKNVHTEAVQAALAKHKERKMAVPMPSKRRSLVVQTSMDAYTPPDHTDTSSGSEDEGSVQGDSQGTPTSSQGSINMEHWISQAIHGSTTSTTSSSSTQSGGSGAAHRLADVMAQTHIENHSAPPDVTTYTSEHSIQVERPQGSTASRTAPKYGNAELMETGDGVPVSSRVSAKIQQLVNTLKRPKRPPLREFFVDDFEELLEVQQPDPNQPKPEGAQMLAMRGEQLGVVTNWPPSLEAALQRWGTISPKAPCLTTMDTNGKPLYILTYGNYIVFLITLG</sequence>
<feature type="region of interest" description="Disordered" evidence="1">
    <location>
        <begin position="109"/>
        <end position="128"/>
    </location>
</feature>
<dbReference type="PANTHER" id="PTHR22754">
    <property type="entry name" value="DISCO-INTERACTING PROTEIN 2 DIP2 -RELATED"/>
    <property type="match status" value="1"/>
</dbReference>
<dbReference type="Proteomes" id="UP000007646">
    <property type="component" value="Unassembled WGS sequence"/>
</dbReference>
<reference evidence="3 4" key="1">
    <citation type="submission" date="2009-06" db="EMBL/GenBank/DDBJ databases">
        <title>The Genome Sequence of Loxodonta africana (African elephant).</title>
        <authorList>
            <person name="Di Palma F."/>
            <person name="Heiman D."/>
            <person name="Young S."/>
            <person name="Johnson J."/>
            <person name="Lander E.S."/>
            <person name="Lindblad-Toh K."/>
        </authorList>
    </citation>
    <scope>NUCLEOTIDE SEQUENCE [LARGE SCALE GENOMIC DNA]</scope>
    <source>
        <strain evidence="3 4">Isolate ISIS603380</strain>
    </source>
</reference>
<reference evidence="3" key="3">
    <citation type="submission" date="2025-09" db="UniProtKB">
        <authorList>
            <consortium name="Ensembl"/>
        </authorList>
    </citation>
    <scope>IDENTIFICATION</scope>
    <source>
        <strain evidence="3">Isolate ISIS603380</strain>
    </source>
</reference>
<gene>
    <name evidence="3" type="primary">DIP2C</name>
</gene>
<keyword evidence="4" id="KW-1185">Reference proteome</keyword>
<dbReference type="Pfam" id="PF06464">
    <property type="entry name" value="DMAP_binding"/>
    <property type="match status" value="1"/>
</dbReference>